<evidence type="ECO:0008006" key="9">
    <source>
        <dbReference type="Google" id="ProtNLM"/>
    </source>
</evidence>
<feature type="transmembrane region" description="Helical" evidence="6">
    <location>
        <begin position="153"/>
        <end position="170"/>
    </location>
</feature>
<protein>
    <recommendedName>
        <fullName evidence="9">MATE efflux family protein</fullName>
    </recommendedName>
</protein>
<dbReference type="NCBIfam" id="TIGR00797">
    <property type="entry name" value="matE"/>
    <property type="match status" value="1"/>
</dbReference>
<reference evidence="7" key="1">
    <citation type="submission" date="2021-03" db="EMBL/GenBank/DDBJ databases">
        <authorList>
            <person name="Tagirdzhanova G."/>
        </authorList>
    </citation>
    <scope>NUCLEOTIDE SEQUENCE</scope>
</reference>
<evidence type="ECO:0000256" key="2">
    <source>
        <dbReference type="ARBA" id="ARBA00010199"/>
    </source>
</evidence>
<evidence type="ECO:0000256" key="4">
    <source>
        <dbReference type="ARBA" id="ARBA00022989"/>
    </source>
</evidence>
<keyword evidence="3 6" id="KW-0812">Transmembrane</keyword>
<dbReference type="GO" id="GO:0015297">
    <property type="term" value="F:antiporter activity"/>
    <property type="evidence" value="ECO:0007669"/>
    <property type="project" value="InterPro"/>
</dbReference>
<dbReference type="EMBL" id="CAJPDS010000194">
    <property type="protein sequence ID" value="CAF9941450.1"/>
    <property type="molecule type" value="Genomic_DNA"/>
</dbReference>
<dbReference type="AlphaFoldDB" id="A0A8H3PJ46"/>
<evidence type="ECO:0000256" key="5">
    <source>
        <dbReference type="ARBA" id="ARBA00023136"/>
    </source>
</evidence>
<feature type="transmembrane region" description="Helical" evidence="6">
    <location>
        <begin position="246"/>
        <end position="267"/>
    </location>
</feature>
<keyword evidence="5 6" id="KW-0472">Membrane</keyword>
<dbReference type="InterPro" id="IPR002528">
    <property type="entry name" value="MATE_fam"/>
</dbReference>
<dbReference type="InterPro" id="IPR045069">
    <property type="entry name" value="MATE_euk"/>
</dbReference>
<dbReference type="GO" id="GO:1990961">
    <property type="term" value="P:xenobiotic detoxification by transmembrane export across the plasma membrane"/>
    <property type="evidence" value="ECO:0007669"/>
    <property type="project" value="InterPro"/>
</dbReference>
<dbReference type="GO" id="GO:0016020">
    <property type="term" value="C:membrane"/>
    <property type="evidence" value="ECO:0007669"/>
    <property type="project" value="UniProtKB-SubCell"/>
</dbReference>
<evidence type="ECO:0000313" key="7">
    <source>
        <dbReference type="EMBL" id="CAF9941450.1"/>
    </source>
</evidence>
<dbReference type="CDD" id="cd13132">
    <property type="entry name" value="MATE_eukaryotic"/>
    <property type="match status" value="1"/>
</dbReference>
<dbReference type="PANTHER" id="PTHR11206">
    <property type="entry name" value="MULTIDRUG RESISTANCE PROTEIN"/>
    <property type="match status" value="1"/>
</dbReference>
<evidence type="ECO:0000313" key="8">
    <source>
        <dbReference type="Proteomes" id="UP000664521"/>
    </source>
</evidence>
<proteinExistence type="inferred from homology"/>
<keyword evidence="8" id="KW-1185">Reference proteome</keyword>
<comment type="similarity">
    <text evidence="2">Belongs to the multi antimicrobial extrusion (MATE) (TC 2.A.66.1) family.</text>
</comment>
<keyword evidence="4 6" id="KW-1133">Transmembrane helix</keyword>
<feature type="transmembrane region" description="Helical" evidence="6">
    <location>
        <begin position="220"/>
        <end position="240"/>
    </location>
</feature>
<comment type="subcellular location">
    <subcellularLocation>
        <location evidence="1">Membrane</location>
        <topology evidence="1">Multi-pass membrane protein</topology>
    </subcellularLocation>
</comment>
<feature type="transmembrane region" description="Helical" evidence="6">
    <location>
        <begin position="369"/>
        <end position="389"/>
    </location>
</feature>
<feature type="transmembrane region" description="Helical" evidence="6">
    <location>
        <begin position="468"/>
        <end position="488"/>
    </location>
</feature>
<evidence type="ECO:0000256" key="3">
    <source>
        <dbReference type="ARBA" id="ARBA00022692"/>
    </source>
</evidence>
<feature type="transmembrane region" description="Helical" evidence="6">
    <location>
        <begin position="190"/>
        <end position="208"/>
    </location>
</feature>
<accession>A0A8H3PJ46</accession>
<feature type="transmembrane region" description="Helical" evidence="6">
    <location>
        <begin position="409"/>
        <end position="430"/>
    </location>
</feature>
<gene>
    <name evidence="7" type="ORF">HETSPECPRED_003231</name>
</gene>
<evidence type="ECO:0000256" key="1">
    <source>
        <dbReference type="ARBA" id="ARBA00004141"/>
    </source>
</evidence>
<dbReference type="GO" id="GO:0042910">
    <property type="term" value="F:xenobiotic transmembrane transporter activity"/>
    <property type="evidence" value="ECO:0007669"/>
    <property type="project" value="InterPro"/>
</dbReference>
<organism evidence="7 8">
    <name type="scientific">Heterodermia speciosa</name>
    <dbReference type="NCBI Taxonomy" id="116794"/>
    <lineage>
        <taxon>Eukaryota</taxon>
        <taxon>Fungi</taxon>
        <taxon>Dikarya</taxon>
        <taxon>Ascomycota</taxon>
        <taxon>Pezizomycotina</taxon>
        <taxon>Lecanoromycetes</taxon>
        <taxon>OSLEUM clade</taxon>
        <taxon>Lecanoromycetidae</taxon>
        <taxon>Caliciales</taxon>
        <taxon>Physciaceae</taxon>
        <taxon>Heterodermia</taxon>
    </lineage>
</organism>
<dbReference type="Pfam" id="PF01554">
    <property type="entry name" value="MatE"/>
    <property type="match status" value="2"/>
</dbReference>
<evidence type="ECO:0000256" key="6">
    <source>
        <dbReference type="SAM" id="Phobius"/>
    </source>
</evidence>
<comment type="caution">
    <text evidence="7">The sequence shown here is derived from an EMBL/GenBank/DDBJ whole genome shotgun (WGS) entry which is preliminary data.</text>
</comment>
<name>A0A8H3PJ46_9LECA</name>
<sequence>MEETEILLHSYRDEVFVPQGATETSSLLDPSTSYAGTADTGTSLKNSIQDWRDGLAAFEDVPHTWSHEIKTLASYAAPIILTSSLQYAIDVSSIIAAGRIGKVELGAVSLANVSSNITCWALFQGLAASLDTLCAQAYGSGEKHLIGLYCQRMTLFLLCVSIPISTLWFFSEPIIIKLVTDPATARLAALYLKILTAAIPGSVVFEAGRRFLQAQGLFRATTYIVLIAAPVHITIITLLVTHLGFLGAPLAVVITRTLLPILLILYVKSFAGSQCWGGFSSRAFANWGIMIRLAIPDMIMVEAEWFAFEIMIVFASRFGTDYLAAQSVLTVVSAIGFNLPFPLSIAASTRVGNLVGAVRESGAKRAAKVAVAASLTLASLNALILLTLSSHIPYAFTSDNAVAALATEILPLVALNAILEGLSLAAHGLLRGIGRQTIGGPANIIAHYVVSIPVGVALAFGKDWKLKGLYTGIAGGLAVVSIIEYGYIHRTNWRDVVREAEERNAAG</sequence>
<feature type="transmembrane region" description="Helical" evidence="6">
    <location>
        <begin position="442"/>
        <end position="462"/>
    </location>
</feature>
<dbReference type="OrthoDB" id="2126698at2759"/>
<dbReference type="Proteomes" id="UP000664521">
    <property type="component" value="Unassembled WGS sequence"/>
</dbReference>